<dbReference type="Pfam" id="PF01850">
    <property type="entry name" value="PIN"/>
    <property type="match status" value="1"/>
</dbReference>
<proteinExistence type="inferred from homology"/>
<keyword evidence="3" id="KW-0540">Nuclease</keyword>
<dbReference type="SUPFAM" id="SSF88723">
    <property type="entry name" value="PIN domain-like"/>
    <property type="match status" value="1"/>
</dbReference>
<evidence type="ECO:0000256" key="4">
    <source>
        <dbReference type="ARBA" id="ARBA00022723"/>
    </source>
</evidence>
<evidence type="ECO:0000256" key="7">
    <source>
        <dbReference type="ARBA" id="ARBA00038093"/>
    </source>
</evidence>
<organism evidence="9">
    <name type="scientific">Singulisphaera sp. Ch08</name>
    <dbReference type="NCBI Taxonomy" id="3120278"/>
    <lineage>
        <taxon>Bacteria</taxon>
        <taxon>Pseudomonadati</taxon>
        <taxon>Planctomycetota</taxon>
        <taxon>Planctomycetia</taxon>
        <taxon>Isosphaerales</taxon>
        <taxon>Isosphaeraceae</taxon>
        <taxon>Singulisphaera</taxon>
    </lineage>
</organism>
<evidence type="ECO:0000256" key="2">
    <source>
        <dbReference type="ARBA" id="ARBA00022649"/>
    </source>
</evidence>
<keyword evidence="2" id="KW-1277">Toxin-antitoxin system</keyword>
<dbReference type="PANTHER" id="PTHR33653:SF1">
    <property type="entry name" value="RIBONUCLEASE VAPC2"/>
    <property type="match status" value="1"/>
</dbReference>
<sequence length="138" mass="15088">MNKALIDTDIFSELGKGIDPAVIGNGRTYRRSFGHYTISSITVMEIVRGFQRTLSTRRLQTFLASIAAQEILPFDQAAAELAGRIAGDLERAGLPIGTADPMVAAIALNRGMELVTGNTAHFQRIQQVGYPLTLINWR</sequence>
<evidence type="ECO:0000313" key="9">
    <source>
        <dbReference type="EMBL" id="XBH01411.1"/>
    </source>
</evidence>
<name>A0AAU7C9G8_9BACT</name>
<keyword evidence="5" id="KW-0378">Hydrolase</keyword>
<evidence type="ECO:0000256" key="1">
    <source>
        <dbReference type="ARBA" id="ARBA00001946"/>
    </source>
</evidence>
<dbReference type="GO" id="GO:0004518">
    <property type="term" value="F:nuclease activity"/>
    <property type="evidence" value="ECO:0007669"/>
    <property type="project" value="UniProtKB-KW"/>
</dbReference>
<feature type="domain" description="PIN" evidence="8">
    <location>
        <begin position="6"/>
        <end position="125"/>
    </location>
</feature>
<comment type="similarity">
    <text evidence="7">Belongs to the PINc/VapC protein family.</text>
</comment>
<dbReference type="InterPro" id="IPR002716">
    <property type="entry name" value="PIN_dom"/>
</dbReference>
<dbReference type="InterPro" id="IPR029060">
    <property type="entry name" value="PIN-like_dom_sf"/>
</dbReference>
<dbReference type="PANTHER" id="PTHR33653">
    <property type="entry name" value="RIBONUCLEASE VAPC2"/>
    <property type="match status" value="1"/>
</dbReference>
<evidence type="ECO:0000256" key="6">
    <source>
        <dbReference type="ARBA" id="ARBA00022842"/>
    </source>
</evidence>
<accession>A0AAU7C9G8</accession>
<protein>
    <submittedName>
        <fullName evidence="9">PIN domain-containing protein</fullName>
    </submittedName>
</protein>
<dbReference type="AlphaFoldDB" id="A0AAU7C9G8"/>
<evidence type="ECO:0000256" key="5">
    <source>
        <dbReference type="ARBA" id="ARBA00022801"/>
    </source>
</evidence>
<dbReference type="Gene3D" id="3.40.50.1010">
    <property type="entry name" value="5'-nuclease"/>
    <property type="match status" value="1"/>
</dbReference>
<gene>
    <name evidence="9" type="ORF">V5E97_24010</name>
</gene>
<dbReference type="InterPro" id="IPR050556">
    <property type="entry name" value="Type_II_TA_system_RNase"/>
</dbReference>
<dbReference type="GO" id="GO:0046872">
    <property type="term" value="F:metal ion binding"/>
    <property type="evidence" value="ECO:0007669"/>
    <property type="project" value="UniProtKB-KW"/>
</dbReference>
<keyword evidence="6" id="KW-0460">Magnesium</keyword>
<dbReference type="RefSeq" id="WP_406694114.1">
    <property type="nucleotide sequence ID" value="NZ_CP155447.1"/>
</dbReference>
<dbReference type="GO" id="GO:0016787">
    <property type="term" value="F:hydrolase activity"/>
    <property type="evidence" value="ECO:0007669"/>
    <property type="project" value="UniProtKB-KW"/>
</dbReference>
<reference evidence="9" key="1">
    <citation type="submission" date="2024-05" db="EMBL/GenBank/DDBJ databases">
        <title>Planctomycetes of the genus Singulisphaera possess chitinolytic capabilities.</title>
        <authorList>
            <person name="Ivanova A."/>
        </authorList>
    </citation>
    <scope>NUCLEOTIDE SEQUENCE</scope>
    <source>
        <strain evidence="9">Ch08T</strain>
    </source>
</reference>
<evidence type="ECO:0000259" key="8">
    <source>
        <dbReference type="Pfam" id="PF01850"/>
    </source>
</evidence>
<evidence type="ECO:0000256" key="3">
    <source>
        <dbReference type="ARBA" id="ARBA00022722"/>
    </source>
</evidence>
<comment type="cofactor">
    <cofactor evidence="1">
        <name>Mg(2+)</name>
        <dbReference type="ChEBI" id="CHEBI:18420"/>
    </cofactor>
</comment>
<keyword evidence="4" id="KW-0479">Metal-binding</keyword>
<dbReference type="EMBL" id="CP155447">
    <property type="protein sequence ID" value="XBH01411.1"/>
    <property type="molecule type" value="Genomic_DNA"/>
</dbReference>